<evidence type="ECO:0000313" key="3">
    <source>
        <dbReference type="Proteomes" id="UP000018144"/>
    </source>
</evidence>
<dbReference type="Proteomes" id="UP000018144">
    <property type="component" value="Unassembled WGS sequence"/>
</dbReference>
<reference evidence="2 3" key="1">
    <citation type="journal article" date="2013" name="PLoS Genet.">
        <title>The genome and development-dependent transcriptomes of Pyronema confluens: a window into fungal evolution.</title>
        <authorList>
            <person name="Traeger S."/>
            <person name="Altegoer F."/>
            <person name="Freitag M."/>
            <person name="Gabaldon T."/>
            <person name="Kempken F."/>
            <person name="Kumar A."/>
            <person name="Marcet-Houben M."/>
            <person name="Poggeler S."/>
            <person name="Stajich J.E."/>
            <person name="Nowrousian M."/>
        </authorList>
    </citation>
    <scope>NUCLEOTIDE SEQUENCE [LARGE SCALE GENOMIC DNA]</scope>
    <source>
        <strain evidence="3">CBS 100304</strain>
        <tissue evidence="2">Vegetative mycelium</tissue>
    </source>
</reference>
<evidence type="ECO:0000313" key="2">
    <source>
        <dbReference type="EMBL" id="CCX12214.1"/>
    </source>
</evidence>
<dbReference type="EMBL" id="HF935685">
    <property type="protein sequence ID" value="CCX12214.1"/>
    <property type="molecule type" value="Genomic_DNA"/>
</dbReference>
<accession>U4LIP3</accession>
<evidence type="ECO:0000256" key="1">
    <source>
        <dbReference type="SAM" id="MobiDB-lite"/>
    </source>
</evidence>
<protein>
    <submittedName>
        <fullName evidence="2">Uncharacterized protein</fullName>
    </submittedName>
</protein>
<dbReference type="AlphaFoldDB" id="U4LIP3"/>
<keyword evidence="3" id="KW-1185">Reference proteome</keyword>
<feature type="region of interest" description="Disordered" evidence="1">
    <location>
        <begin position="1"/>
        <end position="21"/>
    </location>
</feature>
<gene>
    <name evidence="2" type="ORF">PCON_11808</name>
</gene>
<organism evidence="2 3">
    <name type="scientific">Pyronema omphalodes (strain CBS 100304)</name>
    <name type="common">Pyronema confluens</name>
    <dbReference type="NCBI Taxonomy" id="1076935"/>
    <lineage>
        <taxon>Eukaryota</taxon>
        <taxon>Fungi</taxon>
        <taxon>Dikarya</taxon>
        <taxon>Ascomycota</taxon>
        <taxon>Pezizomycotina</taxon>
        <taxon>Pezizomycetes</taxon>
        <taxon>Pezizales</taxon>
        <taxon>Pyronemataceae</taxon>
        <taxon>Pyronema</taxon>
    </lineage>
</organism>
<proteinExistence type="predicted"/>
<sequence length="59" mass="6614">MKSSFGLPTLHSTRHAEQRSVPRYDECDKITDIAIGMLSFTEEGLMFTAKAVFVVPTHD</sequence>
<name>U4LIP3_PYROM</name>